<gene>
    <name evidence="2" type="ORF">Y717_05920</name>
</gene>
<proteinExistence type="predicted"/>
<comment type="caution">
    <text evidence="2">The sequence shown here is derived from an EMBL/GenBank/DDBJ whole genome shotgun (WGS) entry which is preliminary data.</text>
</comment>
<dbReference type="AlphaFoldDB" id="A0A2T7TAU1"/>
<evidence type="ECO:0000256" key="1">
    <source>
        <dbReference type="SAM" id="MobiDB-lite"/>
    </source>
</evidence>
<evidence type="ECO:0000313" key="3">
    <source>
        <dbReference type="Proteomes" id="UP000245992"/>
    </source>
</evidence>
<feature type="compositionally biased region" description="Polar residues" evidence="1">
    <location>
        <begin position="1"/>
        <end position="12"/>
    </location>
</feature>
<keyword evidence="3" id="KW-1185">Reference proteome</keyword>
<accession>A0A2T7TAU1</accession>
<name>A0A2T7TAU1_9ACTN</name>
<protein>
    <submittedName>
        <fullName evidence="2">Uncharacterized protein</fullName>
    </submittedName>
</protein>
<dbReference type="EMBL" id="AZSP01000122">
    <property type="protein sequence ID" value="PVE12212.1"/>
    <property type="molecule type" value="Genomic_DNA"/>
</dbReference>
<evidence type="ECO:0000313" key="2">
    <source>
        <dbReference type="EMBL" id="PVE12212.1"/>
    </source>
</evidence>
<feature type="region of interest" description="Disordered" evidence="1">
    <location>
        <begin position="52"/>
        <end position="87"/>
    </location>
</feature>
<feature type="region of interest" description="Disordered" evidence="1">
    <location>
        <begin position="1"/>
        <end position="24"/>
    </location>
</feature>
<sequence>MASSRTVLSAASGNEAKDNSPCPLLRTAHSAPGLVKIQTFVINVPRIATPRITSSSGRRAGRPGVVAGEGKVSVMRSSSGRVRPITS</sequence>
<dbReference type="Proteomes" id="UP000245992">
    <property type="component" value="Unassembled WGS sequence"/>
</dbReference>
<organism evidence="2 3">
    <name type="scientific">Streptomyces scopuliridis RB72</name>
    <dbReference type="NCBI Taxonomy" id="1440053"/>
    <lineage>
        <taxon>Bacteria</taxon>
        <taxon>Bacillati</taxon>
        <taxon>Actinomycetota</taxon>
        <taxon>Actinomycetes</taxon>
        <taxon>Kitasatosporales</taxon>
        <taxon>Streptomycetaceae</taxon>
        <taxon>Streptomyces</taxon>
    </lineage>
</organism>
<feature type="compositionally biased region" description="Low complexity" evidence="1">
    <location>
        <begin position="54"/>
        <end position="87"/>
    </location>
</feature>
<reference evidence="2 3" key="1">
    <citation type="submission" date="2013-12" db="EMBL/GenBank/DDBJ databases">
        <title>Annotated genome of Streptomyces scopuliridis.</title>
        <authorList>
            <person name="Olson J.B."/>
        </authorList>
    </citation>
    <scope>NUCLEOTIDE SEQUENCE [LARGE SCALE GENOMIC DNA]</scope>
    <source>
        <strain evidence="2 3">RB72</strain>
    </source>
</reference>